<dbReference type="Proteomes" id="UP000223606">
    <property type="component" value="Chromosome 1"/>
</dbReference>
<dbReference type="InterPro" id="IPR018392">
    <property type="entry name" value="LysM"/>
</dbReference>
<feature type="compositionally biased region" description="Polar residues" evidence="1">
    <location>
        <begin position="211"/>
        <end position="240"/>
    </location>
</feature>
<feature type="region of interest" description="Disordered" evidence="1">
    <location>
        <begin position="144"/>
        <end position="240"/>
    </location>
</feature>
<protein>
    <submittedName>
        <fullName evidence="3">LysM domain/BON superfamily protein</fullName>
    </submittedName>
</protein>
<keyword evidence="4" id="KW-1185">Reference proteome</keyword>
<dbReference type="InterPro" id="IPR013783">
    <property type="entry name" value="Ig-like_fold"/>
</dbReference>
<dbReference type="Gene3D" id="2.60.40.10">
    <property type="entry name" value="Immunoglobulins"/>
    <property type="match status" value="1"/>
</dbReference>
<feature type="compositionally biased region" description="Low complexity" evidence="1">
    <location>
        <begin position="185"/>
        <end position="200"/>
    </location>
</feature>
<dbReference type="AlphaFoldDB" id="A0A2C9D6I4"/>
<dbReference type="CDD" id="cd00118">
    <property type="entry name" value="LysM"/>
    <property type="match status" value="1"/>
</dbReference>
<sequence length="446" mass="45585">MTVVVGAKDPMPTTDPTSVAPATVDDKSQEGTEVVIPVFDLVRVEPSGDAVVAGKGAPKSKVDLLSGQDVIASGIANETGEWALTLDNPLTPGAHDLTVRTTSPDGQTIKTSTQRVAVSIPQGGKGEVLVVLNEPGAASAVLQLPNSDEQGTAAPEQTASAEMKADQADSSNLSVSANAESGQPTTAAETSAEVSTSVETPGQPAEGGPTSVVTATLSSPGASTSTSKPTPAGTEESSTANGQIVASANPDASASPVQSDGSVTVEAVEIENGKTLYAAGAGKGRIFIYIDDAFAGETDTADKSRWIFRKSLSEPPSSGAHRLRADVVDSDGQVLSRAEVSFTGAPEGEEGVYSAAISGTGSAQATAGEGLSGEARVAPPEKIIIREGDNLWTISRRIYGFGGRFSTIYQANTDQIRNPDLIYPGQVFVVPKSDANWGKDSLSTVR</sequence>
<evidence type="ECO:0000259" key="2">
    <source>
        <dbReference type="PROSITE" id="PS51782"/>
    </source>
</evidence>
<dbReference type="PROSITE" id="PS51782">
    <property type="entry name" value="LYSM"/>
    <property type="match status" value="1"/>
</dbReference>
<name>A0A2C9D6I4_9HYPH</name>
<dbReference type="InterPro" id="IPR036779">
    <property type="entry name" value="LysM_dom_sf"/>
</dbReference>
<dbReference type="Pfam" id="PF01476">
    <property type="entry name" value="LysM"/>
    <property type="match status" value="1"/>
</dbReference>
<accession>A0A2C9D6I4</accession>
<dbReference type="SUPFAM" id="SSF54106">
    <property type="entry name" value="LysM domain"/>
    <property type="match status" value="1"/>
</dbReference>
<feature type="domain" description="LysM" evidence="2">
    <location>
        <begin position="381"/>
        <end position="430"/>
    </location>
</feature>
<organism evidence="3 4">
    <name type="scientific">Hartmannibacter diazotrophicus</name>
    <dbReference type="NCBI Taxonomy" id="1482074"/>
    <lineage>
        <taxon>Bacteria</taxon>
        <taxon>Pseudomonadati</taxon>
        <taxon>Pseudomonadota</taxon>
        <taxon>Alphaproteobacteria</taxon>
        <taxon>Hyphomicrobiales</taxon>
        <taxon>Pleomorphomonadaceae</taxon>
        <taxon>Hartmannibacter</taxon>
    </lineage>
</organism>
<dbReference type="Gene3D" id="3.10.350.10">
    <property type="entry name" value="LysM domain"/>
    <property type="match status" value="1"/>
</dbReference>
<gene>
    <name evidence="3" type="ORF">HDIA_2391</name>
</gene>
<proteinExistence type="predicted"/>
<dbReference type="PANTHER" id="PTHR34700">
    <property type="entry name" value="POTASSIUM BINDING PROTEIN KBP"/>
    <property type="match status" value="1"/>
</dbReference>
<evidence type="ECO:0000313" key="3">
    <source>
        <dbReference type="EMBL" id="SON55932.1"/>
    </source>
</evidence>
<dbReference type="PANTHER" id="PTHR34700:SF4">
    <property type="entry name" value="PHAGE-LIKE ELEMENT PBSX PROTEIN XKDP"/>
    <property type="match status" value="1"/>
</dbReference>
<dbReference type="EMBL" id="LT960614">
    <property type="protein sequence ID" value="SON55932.1"/>
    <property type="molecule type" value="Genomic_DNA"/>
</dbReference>
<dbReference type="InterPro" id="IPR052196">
    <property type="entry name" value="Bact_Kbp"/>
</dbReference>
<dbReference type="KEGG" id="hdi:HDIA_2391"/>
<evidence type="ECO:0000256" key="1">
    <source>
        <dbReference type="SAM" id="MobiDB-lite"/>
    </source>
</evidence>
<evidence type="ECO:0000313" key="4">
    <source>
        <dbReference type="Proteomes" id="UP000223606"/>
    </source>
</evidence>
<feature type="compositionally biased region" description="Polar residues" evidence="1">
    <location>
        <begin position="168"/>
        <end position="184"/>
    </location>
</feature>
<dbReference type="SMART" id="SM00257">
    <property type="entry name" value="LysM"/>
    <property type="match status" value="1"/>
</dbReference>
<feature type="region of interest" description="Disordered" evidence="1">
    <location>
        <begin position="1"/>
        <end position="28"/>
    </location>
</feature>
<reference evidence="4" key="1">
    <citation type="submission" date="2017-09" db="EMBL/GenBank/DDBJ databases">
        <title>Genome sequence of Nannocystis excedens DSM 71.</title>
        <authorList>
            <person name="Blom J."/>
        </authorList>
    </citation>
    <scope>NUCLEOTIDE SEQUENCE [LARGE SCALE GENOMIC DNA]</scope>
    <source>
        <strain evidence="4">type strain: E19</strain>
    </source>
</reference>
<dbReference type="RefSeq" id="WP_245884250.1">
    <property type="nucleotide sequence ID" value="NZ_LT960614.1"/>
</dbReference>
<feature type="compositionally biased region" description="Polar residues" evidence="1">
    <location>
        <begin position="144"/>
        <end position="160"/>
    </location>
</feature>